<evidence type="ECO:0000313" key="1">
    <source>
        <dbReference type="EMBL" id="GMF66294.1"/>
    </source>
</evidence>
<organism evidence="1 2">
    <name type="scientific">Phytophthora lilii</name>
    <dbReference type="NCBI Taxonomy" id="2077276"/>
    <lineage>
        <taxon>Eukaryota</taxon>
        <taxon>Sar</taxon>
        <taxon>Stramenopiles</taxon>
        <taxon>Oomycota</taxon>
        <taxon>Peronosporomycetes</taxon>
        <taxon>Peronosporales</taxon>
        <taxon>Peronosporaceae</taxon>
        <taxon>Phytophthora</taxon>
    </lineage>
</organism>
<protein>
    <submittedName>
        <fullName evidence="1">Unnamed protein product</fullName>
    </submittedName>
</protein>
<sequence length="138" mass="15273">MLNRYSNRINLNEELEDRKEWCFKCGDLTHGVFQCPDVAGPAEAKERYEATTGKKVLKPVLAVAQPKNATPRSTTTISCVVMDTLETEITPDSAAEVLMVTTKLLNQLVAEGTWIKHQEIVGKAEVTGVEKKNRAGQE</sequence>
<comment type="caution">
    <text evidence="1">The sequence shown here is derived from an EMBL/GenBank/DDBJ whole genome shotgun (WGS) entry which is preliminary data.</text>
</comment>
<evidence type="ECO:0000313" key="2">
    <source>
        <dbReference type="Proteomes" id="UP001165083"/>
    </source>
</evidence>
<dbReference type="AlphaFoldDB" id="A0A9W6YL05"/>
<reference evidence="1" key="1">
    <citation type="submission" date="2023-04" db="EMBL/GenBank/DDBJ databases">
        <title>Phytophthora lilii NBRC 32176.</title>
        <authorList>
            <person name="Ichikawa N."/>
            <person name="Sato H."/>
            <person name="Tonouchi N."/>
        </authorList>
    </citation>
    <scope>NUCLEOTIDE SEQUENCE</scope>
    <source>
        <strain evidence="1">NBRC 32176</strain>
    </source>
</reference>
<dbReference type="EMBL" id="BSXW01012591">
    <property type="protein sequence ID" value="GMF66294.1"/>
    <property type="molecule type" value="Genomic_DNA"/>
</dbReference>
<gene>
    <name evidence="1" type="ORF">Plil01_001877600</name>
</gene>
<dbReference type="OrthoDB" id="129329at2759"/>
<proteinExistence type="predicted"/>
<dbReference type="Proteomes" id="UP001165083">
    <property type="component" value="Unassembled WGS sequence"/>
</dbReference>
<name>A0A9W6YL05_9STRA</name>
<keyword evidence="2" id="KW-1185">Reference proteome</keyword>
<accession>A0A9W6YL05</accession>